<dbReference type="KEGG" id="hch:HCH_02812"/>
<protein>
    <submittedName>
        <fullName evidence="1">Uncharacterized protein</fullName>
    </submittedName>
</protein>
<evidence type="ECO:0000313" key="2">
    <source>
        <dbReference type="Proteomes" id="UP000000238"/>
    </source>
</evidence>
<organism evidence="1 2">
    <name type="scientific">Hahella chejuensis (strain KCTC 2396)</name>
    <dbReference type="NCBI Taxonomy" id="349521"/>
    <lineage>
        <taxon>Bacteria</taxon>
        <taxon>Pseudomonadati</taxon>
        <taxon>Pseudomonadota</taxon>
        <taxon>Gammaproteobacteria</taxon>
        <taxon>Oceanospirillales</taxon>
        <taxon>Hahellaceae</taxon>
        <taxon>Hahella</taxon>
    </lineage>
</organism>
<gene>
    <name evidence="1" type="ordered locus">HCH_02812</name>
</gene>
<accession>Q2SID4</accession>
<sequence>MNERQFEELNEHLQRVMPCMDRFCEIAGYEYVNRRALGRYPRIRIQQPGEICRWIELWMELDENGDRYERFFEDIPYELSAGAKVEITDGTPYGHRYFKTFVLFSRKPFREVPLALEAQLRKAHVLLSGWDKAFVMAQGRKVVLGGAPGSNVSQF</sequence>
<dbReference type="HOGENOM" id="CLU_1693038_0_0_6"/>
<name>Q2SID4_HAHCH</name>
<dbReference type="EMBL" id="CP000155">
    <property type="protein sequence ID" value="ABC29590.1"/>
    <property type="molecule type" value="Genomic_DNA"/>
</dbReference>
<dbReference type="RefSeq" id="WP_011396659.1">
    <property type="nucleotide sequence ID" value="NC_007645.1"/>
</dbReference>
<dbReference type="Proteomes" id="UP000000238">
    <property type="component" value="Chromosome"/>
</dbReference>
<keyword evidence="2" id="KW-1185">Reference proteome</keyword>
<proteinExistence type="predicted"/>
<evidence type="ECO:0000313" key="1">
    <source>
        <dbReference type="EMBL" id="ABC29590.1"/>
    </source>
</evidence>
<dbReference type="AlphaFoldDB" id="Q2SID4"/>
<reference evidence="1 2" key="1">
    <citation type="journal article" date="2005" name="Nucleic Acids Res.">
        <title>Genomic blueprint of Hahella chejuensis, a marine microbe producing an algicidal agent.</title>
        <authorList>
            <person name="Jeong H."/>
            <person name="Yim J.H."/>
            <person name="Lee C."/>
            <person name="Choi S.-H."/>
            <person name="Park Y.K."/>
            <person name="Yoon S.H."/>
            <person name="Hur C.-G."/>
            <person name="Kang H.-Y."/>
            <person name="Kim D."/>
            <person name="Lee H.H."/>
            <person name="Park K.H."/>
            <person name="Park S.-H."/>
            <person name="Park H.-S."/>
            <person name="Lee H.K."/>
            <person name="Oh T.K."/>
            <person name="Kim J.F."/>
        </authorList>
    </citation>
    <scope>NUCLEOTIDE SEQUENCE [LARGE SCALE GENOMIC DNA]</scope>
    <source>
        <strain evidence="1 2">KCTC 2396</strain>
    </source>
</reference>